<keyword evidence="8" id="KW-0653">Protein transport</keyword>
<keyword evidence="10" id="KW-0472">Membrane</keyword>
<comment type="subcellular location">
    <subcellularLocation>
        <location evidence="1">Cell membrane</location>
        <topology evidence="1">Peripheral membrane protein</topology>
        <orientation evidence="1">Cytoplasmic side</orientation>
    </subcellularLocation>
</comment>
<evidence type="ECO:0000256" key="1">
    <source>
        <dbReference type="ARBA" id="ARBA00004413"/>
    </source>
</evidence>
<keyword evidence="5" id="KW-1003">Cell membrane</keyword>
<evidence type="ECO:0000256" key="7">
    <source>
        <dbReference type="ARBA" id="ARBA00022795"/>
    </source>
</evidence>
<reference evidence="17" key="1">
    <citation type="submission" date="2017-08" db="EMBL/GenBank/DDBJ databases">
        <title>A dynamic microbial community with high functional redundancy inhabits the cold, oxic subseafloor aquifer.</title>
        <authorList>
            <person name="Tully B.J."/>
            <person name="Wheat C.G."/>
            <person name="Glazer B.T."/>
            <person name="Huber J.A."/>
        </authorList>
    </citation>
    <scope>NUCLEOTIDE SEQUENCE [LARGE SCALE GENOMIC DNA]</scope>
</reference>
<keyword evidence="16" id="KW-0969">Cilium</keyword>
<dbReference type="GO" id="GO:0005525">
    <property type="term" value="F:GTP binding"/>
    <property type="evidence" value="ECO:0007669"/>
    <property type="project" value="UniProtKB-UniRule"/>
</dbReference>
<dbReference type="GO" id="GO:0044781">
    <property type="term" value="P:bacterial-type flagellum organization"/>
    <property type="evidence" value="ECO:0007669"/>
    <property type="project" value="UniProtKB-UniRule"/>
</dbReference>
<evidence type="ECO:0000256" key="12">
    <source>
        <dbReference type="ARBA" id="ARBA00025337"/>
    </source>
</evidence>
<keyword evidence="9" id="KW-0342">GTP-binding</keyword>
<dbReference type="SUPFAM" id="SSF52540">
    <property type="entry name" value="P-loop containing nucleoside triphosphate hydrolases"/>
    <property type="match status" value="1"/>
</dbReference>
<dbReference type="InterPro" id="IPR027417">
    <property type="entry name" value="P-loop_NTPase"/>
</dbReference>
<dbReference type="AlphaFoldDB" id="A0A2A5B5D0"/>
<dbReference type="Gene3D" id="1.20.120.1380">
    <property type="entry name" value="Flagellar FlhF biosynthesis protein, N domain"/>
    <property type="match status" value="1"/>
</dbReference>
<dbReference type="EMBL" id="NVVJ01000010">
    <property type="protein sequence ID" value="PCJ26675.1"/>
    <property type="molecule type" value="Genomic_DNA"/>
</dbReference>
<dbReference type="GO" id="GO:0005886">
    <property type="term" value="C:plasma membrane"/>
    <property type="evidence" value="ECO:0007669"/>
    <property type="project" value="UniProtKB-SubCell"/>
</dbReference>
<proteinExistence type="inferred from homology"/>
<evidence type="ECO:0000256" key="4">
    <source>
        <dbReference type="ARBA" id="ARBA00022448"/>
    </source>
</evidence>
<evidence type="ECO:0000313" key="16">
    <source>
        <dbReference type="EMBL" id="PCJ26675.1"/>
    </source>
</evidence>
<keyword evidence="16" id="KW-0282">Flagellum</keyword>
<dbReference type="Proteomes" id="UP000218327">
    <property type="component" value="Unassembled WGS sequence"/>
</dbReference>
<gene>
    <name evidence="16" type="primary">flhF</name>
    <name evidence="16" type="ORF">COA96_04980</name>
</gene>
<evidence type="ECO:0000256" key="11">
    <source>
        <dbReference type="ARBA" id="ARBA00023225"/>
    </source>
</evidence>
<sequence length="403" mass="44299">MRVERFEEDDMRKALTKVRAELGKDAVLISSRSIDGRVEVMAASDCEPKELRAEMKRLALEKTEKVEEQPEIEHVWEVLGDDVDQHSQEMPSLIDMHNELGRLRKLFEGELAQLSWRDGASREPNRLALLTRLEDAGISRDISDKIVAKALPCQDLDLAWRRVQRVLSRAIKISEHDLLKEGGVIALIGSTGVGKTATAAKIAAQFALRHGRNQVAFITTDSIRVGGQSQLISLGTVLGIPVQVVSDHKEIQNTLESFSSRKLVIIDTAGISQRDVAMIEKLETLANENLKIHPLLVLAATTQESVIAETISAFSNINLAGVVVTKTDESNSIGPVLSGLIRNKLPIAFVTNGQQIPEDLHPARIGYFVNKVIKAHEGPRKSLKVHVAKANIGEDKLVSELAV</sequence>
<keyword evidence="7" id="KW-1005">Bacterial flagellum biogenesis</keyword>
<dbReference type="Gene3D" id="3.40.50.300">
    <property type="entry name" value="P-loop containing nucleotide triphosphate hydrolases"/>
    <property type="match status" value="1"/>
</dbReference>
<evidence type="ECO:0000256" key="9">
    <source>
        <dbReference type="ARBA" id="ARBA00023134"/>
    </source>
</evidence>
<dbReference type="NCBIfam" id="TIGR03499">
    <property type="entry name" value="FlhF"/>
    <property type="match status" value="1"/>
</dbReference>
<evidence type="ECO:0000256" key="13">
    <source>
        <dbReference type="NCBIfam" id="TIGR03499"/>
    </source>
</evidence>
<comment type="similarity">
    <text evidence="2">Belongs to the GTP-binding SRP family.</text>
</comment>
<feature type="domain" description="AAA+ ATPase" evidence="14">
    <location>
        <begin position="181"/>
        <end position="318"/>
    </location>
</feature>
<dbReference type="CDD" id="cd17873">
    <property type="entry name" value="FlhF"/>
    <property type="match status" value="1"/>
</dbReference>
<keyword evidence="6" id="KW-0547">Nucleotide-binding</keyword>
<dbReference type="GO" id="GO:0006614">
    <property type="term" value="P:SRP-dependent cotranslational protein targeting to membrane"/>
    <property type="evidence" value="ECO:0007669"/>
    <property type="project" value="UniProtKB-UniRule"/>
</dbReference>
<dbReference type="InterPro" id="IPR047040">
    <property type="entry name" value="FlhF__GTPase_dom"/>
</dbReference>
<feature type="domain" description="SRP54-type proteins GTP-binding" evidence="15">
    <location>
        <begin position="182"/>
        <end position="374"/>
    </location>
</feature>
<keyword evidence="4" id="KW-0813">Transport</keyword>
<evidence type="ECO:0000256" key="2">
    <source>
        <dbReference type="ARBA" id="ARBA00008531"/>
    </source>
</evidence>
<organism evidence="16 17">
    <name type="scientific">SAR86 cluster bacterium</name>
    <dbReference type="NCBI Taxonomy" id="2030880"/>
    <lineage>
        <taxon>Bacteria</taxon>
        <taxon>Pseudomonadati</taxon>
        <taxon>Pseudomonadota</taxon>
        <taxon>Gammaproteobacteria</taxon>
        <taxon>SAR86 cluster</taxon>
    </lineage>
</organism>
<protein>
    <recommendedName>
        <fullName evidence="3 13">Flagellar biosynthesis protein FlhF</fullName>
    </recommendedName>
</protein>
<comment type="caution">
    <text evidence="16">The sequence shown here is derived from an EMBL/GenBank/DDBJ whole genome shotgun (WGS) entry which is preliminary data.</text>
</comment>
<dbReference type="GO" id="GO:0003924">
    <property type="term" value="F:GTPase activity"/>
    <property type="evidence" value="ECO:0007669"/>
    <property type="project" value="UniProtKB-UniRule"/>
</dbReference>
<evidence type="ECO:0000313" key="17">
    <source>
        <dbReference type="Proteomes" id="UP000218327"/>
    </source>
</evidence>
<comment type="function">
    <text evidence="12">Necessary for flagellar biosynthesis. May be involved in translocation of the flagellum.</text>
</comment>
<name>A0A2A5B5D0_9GAMM</name>
<evidence type="ECO:0000256" key="6">
    <source>
        <dbReference type="ARBA" id="ARBA00022741"/>
    </source>
</evidence>
<dbReference type="PANTHER" id="PTHR43134">
    <property type="entry name" value="SIGNAL RECOGNITION PARTICLE RECEPTOR SUBUNIT ALPHA"/>
    <property type="match status" value="1"/>
</dbReference>
<dbReference type="InterPro" id="IPR003593">
    <property type="entry name" value="AAA+_ATPase"/>
</dbReference>
<evidence type="ECO:0000256" key="3">
    <source>
        <dbReference type="ARBA" id="ARBA00014919"/>
    </source>
</evidence>
<dbReference type="PANTHER" id="PTHR43134:SF3">
    <property type="entry name" value="FLAGELLAR BIOSYNTHESIS PROTEIN FLHF"/>
    <property type="match status" value="1"/>
</dbReference>
<dbReference type="Pfam" id="PF00448">
    <property type="entry name" value="SRP54"/>
    <property type="match status" value="1"/>
</dbReference>
<keyword evidence="11" id="KW-1006">Bacterial flagellum protein export</keyword>
<dbReference type="InterPro" id="IPR000897">
    <property type="entry name" value="SRP54_GTPase_dom"/>
</dbReference>
<evidence type="ECO:0000259" key="14">
    <source>
        <dbReference type="SMART" id="SM00382"/>
    </source>
</evidence>
<dbReference type="InterPro" id="IPR020006">
    <property type="entry name" value="FlhF"/>
</dbReference>
<evidence type="ECO:0000259" key="15">
    <source>
        <dbReference type="SMART" id="SM00962"/>
    </source>
</evidence>
<dbReference type="FunFam" id="3.40.50.300:FF:000695">
    <property type="entry name" value="Flagellar biosynthesis regulator FlhF"/>
    <property type="match status" value="1"/>
</dbReference>
<accession>A0A2A5B5D0</accession>
<dbReference type="GO" id="GO:0005047">
    <property type="term" value="F:signal recognition particle binding"/>
    <property type="evidence" value="ECO:0007669"/>
    <property type="project" value="TreeGrafter"/>
</dbReference>
<keyword evidence="16" id="KW-0966">Cell projection</keyword>
<dbReference type="SMART" id="SM00962">
    <property type="entry name" value="SRP54"/>
    <property type="match status" value="1"/>
</dbReference>
<evidence type="ECO:0000256" key="8">
    <source>
        <dbReference type="ARBA" id="ARBA00022927"/>
    </source>
</evidence>
<evidence type="ECO:0000256" key="5">
    <source>
        <dbReference type="ARBA" id="ARBA00022475"/>
    </source>
</evidence>
<dbReference type="GO" id="GO:0015031">
    <property type="term" value="P:protein transport"/>
    <property type="evidence" value="ECO:0007669"/>
    <property type="project" value="UniProtKB-KW"/>
</dbReference>
<evidence type="ECO:0000256" key="10">
    <source>
        <dbReference type="ARBA" id="ARBA00023136"/>
    </source>
</evidence>
<dbReference type="SMART" id="SM00382">
    <property type="entry name" value="AAA"/>
    <property type="match status" value="1"/>
</dbReference>